<feature type="transmembrane region" description="Helical" evidence="7">
    <location>
        <begin position="300"/>
        <end position="317"/>
    </location>
</feature>
<dbReference type="PANTHER" id="PTHR34697:SF2">
    <property type="entry name" value="PHOSPHATIDYLGLYCEROL LYSYLTRANSFERASE"/>
    <property type="match status" value="1"/>
</dbReference>
<keyword evidence="5 7" id="KW-0472">Membrane</keyword>
<evidence type="ECO:0000256" key="7">
    <source>
        <dbReference type="SAM" id="Phobius"/>
    </source>
</evidence>
<feature type="transmembrane region" description="Helical" evidence="7">
    <location>
        <begin position="142"/>
        <end position="163"/>
    </location>
</feature>
<dbReference type="InterPro" id="IPR016181">
    <property type="entry name" value="Acyl_CoA_acyltransferase"/>
</dbReference>
<evidence type="ECO:0000256" key="4">
    <source>
        <dbReference type="ARBA" id="ARBA00022989"/>
    </source>
</evidence>
<name>A0A9X1NCP1_9ACTN</name>
<dbReference type="GO" id="GO:0055091">
    <property type="term" value="P:phospholipid homeostasis"/>
    <property type="evidence" value="ECO:0007669"/>
    <property type="project" value="TreeGrafter"/>
</dbReference>
<feature type="transmembrane region" description="Helical" evidence="7">
    <location>
        <begin position="442"/>
        <end position="461"/>
    </location>
</feature>
<organism evidence="9 10">
    <name type="scientific">Kineosporia babensis</name>
    <dbReference type="NCBI Taxonomy" id="499548"/>
    <lineage>
        <taxon>Bacteria</taxon>
        <taxon>Bacillati</taxon>
        <taxon>Actinomycetota</taxon>
        <taxon>Actinomycetes</taxon>
        <taxon>Kineosporiales</taxon>
        <taxon>Kineosporiaceae</taxon>
        <taxon>Kineosporia</taxon>
    </lineage>
</organism>
<dbReference type="GO" id="GO:0005886">
    <property type="term" value="C:plasma membrane"/>
    <property type="evidence" value="ECO:0007669"/>
    <property type="project" value="UniProtKB-SubCell"/>
</dbReference>
<feature type="transmembrane region" description="Helical" evidence="7">
    <location>
        <begin position="23"/>
        <end position="44"/>
    </location>
</feature>
<dbReference type="Proteomes" id="UP001138997">
    <property type="component" value="Unassembled WGS sequence"/>
</dbReference>
<keyword evidence="3 7" id="KW-0812">Transmembrane</keyword>
<dbReference type="NCBIfam" id="NF033480">
    <property type="entry name" value="bifunc_MprF"/>
    <property type="match status" value="1"/>
</dbReference>
<evidence type="ECO:0000256" key="6">
    <source>
        <dbReference type="SAM" id="MobiDB-lite"/>
    </source>
</evidence>
<accession>A0A9X1NCP1</accession>
<proteinExistence type="predicted"/>
<feature type="transmembrane region" description="Helical" evidence="7">
    <location>
        <begin position="56"/>
        <end position="78"/>
    </location>
</feature>
<dbReference type="SUPFAM" id="SSF55729">
    <property type="entry name" value="Acyl-CoA N-acyltransferases (Nat)"/>
    <property type="match status" value="1"/>
</dbReference>
<keyword evidence="4 7" id="KW-1133">Transmembrane helix</keyword>
<feature type="transmembrane region" description="Helical" evidence="7">
    <location>
        <begin position="98"/>
        <end position="122"/>
    </location>
</feature>
<feature type="transmembrane region" description="Helical" evidence="7">
    <location>
        <begin position="329"/>
        <end position="353"/>
    </location>
</feature>
<dbReference type="Pfam" id="PF09924">
    <property type="entry name" value="LPG_synthase_C"/>
    <property type="match status" value="1"/>
</dbReference>
<evidence type="ECO:0000313" key="9">
    <source>
        <dbReference type="EMBL" id="MCD5312782.1"/>
    </source>
</evidence>
<dbReference type="PANTHER" id="PTHR34697">
    <property type="entry name" value="PHOSPHATIDYLGLYCEROL LYSYLTRANSFERASE"/>
    <property type="match status" value="1"/>
</dbReference>
<feature type="transmembrane region" description="Helical" evidence="7">
    <location>
        <begin position="169"/>
        <end position="195"/>
    </location>
</feature>
<dbReference type="InterPro" id="IPR024320">
    <property type="entry name" value="LPG_synthase_C"/>
</dbReference>
<evidence type="ECO:0000256" key="5">
    <source>
        <dbReference type="ARBA" id="ARBA00023136"/>
    </source>
</evidence>
<evidence type="ECO:0000313" key="10">
    <source>
        <dbReference type="Proteomes" id="UP001138997"/>
    </source>
</evidence>
<feature type="region of interest" description="Disordered" evidence="6">
    <location>
        <begin position="856"/>
        <end position="879"/>
    </location>
</feature>
<dbReference type="Gene3D" id="3.40.630.30">
    <property type="match status" value="1"/>
</dbReference>
<dbReference type="InterPro" id="IPR051211">
    <property type="entry name" value="PG_lysyltransferase"/>
</dbReference>
<feature type="transmembrane region" description="Helical" evidence="7">
    <location>
        <begin position="246"/>
        <end position="264"/>
    </location>
</feature>
<evidence type="ECO:0000259" key="8">
    <source>
        <dbReference type="Pfam" id="PF09924"/>
    </source>
</evidence>
<keyword evidence="10" id="KW-1185">Reference proteome</keyword>
<keyword evidence="2" id="KW-1003">Cell membrane</keyword>
<comment type="caution">
    <text evidence="9">The sequence shown here is derived from an EMBL/GenBank/DDBJ whole genome shotgun (WGS) entry which is preliminary data.</text>
</comment>
<dbReference type="AlphaFoldDB" id="A0A9X1NCP1"/>
<evidence type="ECO:0000256" key="3">
    <source>
        <dbReference type="ARBA" id="ARBA00022692"/>
    </source>
</evidence>
<feature type="transmembrane region" description="Helical" evidence="7">
    <location>
        <begin position="397"/>
        <end position="422"/>
    </location>
</feature>
<feature type="transmembrane region" description="Helical" evidence="7">
    <location>
        <begin position="365"/>
        <end position="385"/>
    </location>
</feature>
<feature type="domain" description="Phosphatidylglycerol lysyltransferase C-terminal" evidence="8">
    <location>
        <begin position="530"/>
        <end position="813"/>
    </location>
</feature>
<feature type="transmembrane region" description="Helical" evidence="7">
    <location>
        <begin position="482"/>
        <end position="502"/>
    </location>
</feature>
<sequence>MTEKSDSPVTDHVERRPRPRGRWIAQLAILGAMVAAVTVLQQRLSGYPWHRLTEDLASIGVGALALAVLATTLSYATMVVYDAMALSYVEHEMPPRRYAAASFVATAFGNTLGASAVVGAALRARMYSAWGLPAFAITRVTVFNLVTLSLGSSVLIAAGLAWAPSGVLAWLPFGHAVGLLLAAVLLAGVVAYLAWCGSGRQPVMVKSWRIDRPTRTMASTQIVVSVIEWLTMAWVLYVLLPDGHGLGFLPFAVLFVIATTLGLLSNVPGGLGVVEAVLVVALHDSTSATGLVTALVAYRLIYYLLPLGVAAVVLAVLEARRSPERTGALVRVADILTPSLFAVLLVVLGALMIITGQLPGGPRTIISAFTTSLAGVGVLVLARGLHRRLRGAWQLTLVALLLFAATHATMLSFFAVAFAVLLLVARPAFRRSTSIFNDPRGWAWPLTVTGIAVALVWWHNARLADANGDRSVPATVTGEGSGLARAVLALVLLALIVTGLRLTRAQIGPPVASEEDLIRAVPVMARASHGNASLLWTGDKRVLFSNEGNALLMFRVENRSWVVMGDPVGEESEFDELIWKFLDLCHSRAGRPVFYCVRDDLATLYQEHGLSLVKLGEEAMIPLGNFTMEGSKRSKLRSECRASTKAGVTIEVLEGEALRAVMPQLREVSDVWLSKHNTTEKSFSLGAFEEEYVARFPVAVARIENEVVAFASLWASGARHEVKVDLMRRRLEAPRTVMTHLFVESMLWSKEHGYHTFNIGMAPLYGLNTDGTGSFWERVGNLLWTHGEHFYNFQGLRQFKERFSPEWETRYVASFGGPALPVMMLDVAILVAGGLRGMVPHLHRIPAGIASPAKRKQALESVPAQRSEAPEKAGSGRPG</sequence>
<dbReference type="GO" id="GO:0016755">
    <property type="term" value="F:aminoacyltransferase activity"/>
    <property type="evidence" value="ECO:0007669"/>
    <property type="project" value="TreeGrafter"/>
</dbReference>
<evidence type="ECO:0000256" key="2">
    <source>
        <dbReference type="ARBA" id="ARBA00022475"/>
    </source>
</evidence>
<protein>
    <submittedName>
        <fullName evidence="9">Bifunctional lysylphosphatidylglycerol flippase/synthetase MprF</fullName>
    </submittedName>
</protein>
<reference evidence="9" key="1">
    <citation type="submission" date="2021-11" db="EMBL/GenBank/DDBJ databases">
        <title>Streptomyces corallinus and Kineosporia corallina sp. nov., two new coral-derived marine actinobacteria.</title>
        <authorList>
            <person name="Buangrab K."/>
            <person name="Sutthacheep M."/>
            <person name="Yeemin T."/>
            <person name="Harunari E."/>
            <person name="Igarashi Y."/>
            <person name="Sripreechasak P."/>
            <person name="Kanchanasin P."/>
            <person name="Tanasupawat S."/>
            <person name="Phongsopitanun W."/>
        </authorList>
    </citation>
    <scope>NUCLEOTIDE SEQUENCE</scope>
    <source>
        <strain evidence="9">JCM 31032</strain>
    </source>
</reference>
<dbReference type="EMBL" id="JAJOMB010000009">
    <property type="protein sequence ID" value="MCD5312782.1"/>
    <property type="molecule type" value="Genomic_DNA"/>
</dbReference>
<feature type="transmembrane region" description="Helical" evidence="7">
    <location>
        <begin position="276"/>
        <end position="294"/>
    </location>
</feature>
<evidence type="ECO:0000256" key="1">
    <source>
        <dbReference type="ARBA" id="ARBA00004651"/>
    </source>
</evidence>
<dbReference type="RefSeq" id="WP_231443355.1">
    <property type="nucleotide sequence ID" value="NZ_JAJOMB010000009.1"/>
</dbReference>
<comment type="subcellular location">
    <subcellularLocation>
        <location evidence="1">Cell membrane</location>
        <topology evidence="1">Multi-pass membrane protein</topology>
    </subcellularLocation>
</comment>
<gene>
    <name evidence="9" type="primary">mprF</name>
    <name evidence="9" type="ORF">LR394_17895</name>
</gene>
<feature type="transmembrane region" description="Helical" evidence="7">
    <location>
        <begin position="216"/>
        <end position="240"/>
    </location>
</feature>